<proteinExistence type="predicted"/>
<accession>A0ACC3D6V8</accession>
<sequence>MMADPQLLSKGLRSAPPHISLLSTSDNSDDDWSADTSQIDDTEDYDTFRPNPATIVEGSAGGGTETMLRVGTSSSTEDETSVPQTKEMQNPHGATTSSPRSLKNGNNRRRSVQVILEETNKKGRYVLTADDPELRELLRHGIEKEAAALDASDRKKRLRVRDLVFTRQFTTFDRQNPAAAESPFHGFFTLFWLCMAGMLIKIAAQNWRTYGSPLGNAELINMMFRRDLFVLGVTDCVMCAATLFGVLVQKLVLKGYIKWNREGWIIQNLWQTFYLGAVVGWTVYRDWPWTHTIFVVLHGLVFVMKQHSYAFYNGYLSQVYRRRDLLQQKLAQLEEMEPNSTGSRPNSPSSGMSASSFKLPDGEGIRRRPSMGTRANTKITKEQTQIASIANAIESSQSLDQEQMRVFADVIRREVESLDTELRGKCTKSANSYPSNLTLANWADWTCLPTLVYELEYPRQERINWWYVLEKTLATFGIIWVMMVISQAYIYPPFAQAVAMKESGLPIEERWGEFPWILSDILFPLLLEQLLSWYLIWECILNVLAELTKFADRGFYGAWWNSETFDQYARDWNRPVHNFLLRHVYHSSISAFHLSKGAATLVTFLLSALVHELVMLCLFKKVRGYLFAMQLLQVPLVTLGRSRLFKGRGALGNVIFWIGMFVGPSFLTSLYLIV</sequence>
<dbReference type="EMBL" id="JAWDJW010007245">
    <property type="protein sequence ID" value="KAK3062531.1"/>
    <property type="molecule type" value="Genomic_DNA"/>
</dbReference>
<reference evidence="1" key="1">
    <citation type="submission" date="2024-09" db="EMBL/GenBank/DDBJ databases">
        <title>Black Yeasts Isolated from many extreme environments.</title>
        <authorList>
            <person name="Coleine C."/>
            <person name="Stajich J.E."/>
            <person name="Selbmann L."/>
        </authorList>
    </citation>
    <scope>NUCLEOTIDE SEQUENCE</scope>
    <source>
        <strain evidence="1">CCFEE 5737</strain>
    </source>
</reference>
<organism evidence="1 2">
    <name type="scientific">Coniosporium uncinatum</name>
    <dbReference type="NCBI Taxonomy" id="93489"/>
    <lineage>
        <taxon>Eukaryota</taxon>
        <taxon>Fungi</taxon>
        <taxon>Dikarya</taxon>
        <taxon>Ascomycota</taxon>
        <taxon>Pezizomycotina</taxon>
        <taxon>Dothideomycetes</taxon>
        <taxon>Dothideomycetes incertae sedis</taxon>
        <taxon>Coniosporium</taxon>
    </lineage>
</organism>
<protein>
    <submittedName>
        <fullName evidence="1">Uncharacterized protein</fullName>
    </submittedName>
</protein>
<name>A0ACC3D6V8_9PEZI</name>
<evidence type="ECO:0000313" key="2">
    <source>
        <dbReference type="Proteomes" id="UP001186974"/>
    </source>
</evidence>
<comment type="caution">
    <text evidence="1">The sequence shown here is derived from an EMBL/GenBank/DDBJ whole genome shotgun (WGS) entry which is preliminary data.</text>
</comment>
<gene>
    <name evidence="1" type="ORF">LTS18_003878</name>
</gene>
<dbReference type="Proteomes" id="UP001186974">
    <property type="component" value="Unassembled WGS sequence"/>
</dbReference>
<keyword evidence="2" id="KW-1185">Reference proteome</keyword>
<evidence type="ECO:0000313" key="1">
    <source>
        <dbReference type="EMBL" id="KAK3062531.1"/>
    </source>
</evidence>